<evidence type="ECO:0000256" key="5">
    <source>
        <dbReference type="SAM" id="Phobius"/>
    </source>
</evidence>
<evidence type="ECO:0000256" key="4">
    <source>
        <dbReference type="SAM" id="MobiDB-lite"/>
    </source>
</evidence>
<dbReference type="InterPro" id="IPR051201">
    <property type="entry name" value="Chloro_Bact_Ser_Proteases"/>
</dbReference>
<name>A0A6J6UZ76_9ZZZZ</name>
<dbReference type="SMART" id="SM00228">
    <property type="entry name" value="PDZ"/>
    <property type="match status" value="1"/>
</dbReference>
<feature type="transmembrane region" description="Helical" evidence="5">
    <location>
        <begin position="69"/>
        <end position="94"/>
    </location>
</feature>
<dbReference type="InterPro" id="IPR009003">
    <property type="entry name" value="Peptidase_S1_PA"/>
</dbReference>
<dbReference type="PROSITE" id="PS50106">
    <property type="entry name" value="PDZ"/>
    <property type="match status" value="1"/>
</dbReference>
<feature type="compositionally biased region" description="Basic and acidic residues" evidence="4">
    <location>
        <begin position="1"/>
        <end position="12"/>
    </location>
</feature>
<dbReference type="InterPro" id="IPR036034">
    <property type="entry name" value="PDZ_sf"/>
</dbReference>
<dbReference type="PRINTS" id="PR00834">
    <property type="entry name" value="PROTEASES2C"/>
</dbReference>
<dbReference type="Gene3D" id="2.40.10.10">
    <property type="entry name" value="Trypsin-like serine proteases"/>
    <property type="match status" value="2"/>
</dbReference>
<dbReference type="InterPro" id="IPR043504">
    <property type="entry name" value="Peptidase_S1_PA_chymotrypsin"/>
</dbReference>
<keyword evidence="5" id="KW-0472">Membrane</keyword>
<dbReference type="Gene3D" id="2.30.42.10">
    <property type="match status" value="1"/>
</dbReference>
<dbReference type="GO" id="GO:0004252">
    <property type="term" value="F:serine-type endopeptidase activity"/>
    <property type="evidence" value="ECO:0007669"/>
    <property type="project" value="InterPro"/>
</dbReference>
<evidence type="ECO:0000256" key="1">
    <source>
        <dbReference type="ARBA" id="ARBA00010541"/>
    </source>
</evidence>
<reference evidence="7" key="1">
    <citation type="submission" date="2020-05" db="EMBL/GenBank/DDBJ databases">
        <authorList>
            <person name="Chiriac C."/>
            <person name="Salcher M."/>
            <person name="Ghai R."/>
            <person name="Kavagutti S V."/>
        </authorList>
    </citation>
    <scope>NUCLEOTIDE SEQUENCE</scope>
</reference>
<dbReference type="AlphaFoldDB" id="A0A6J6UZ76"/>
<dbReference type="Pfam" id="PF13365">
    <property type="entry name" value="Trypsin_2"/>
    <property type="match status" value="1"/>
</dbReference>
<comment type="similarity">
    <text evidence="1">Belongs to the peptidase S1C family.</text>
</comment>
<dbReference type="InterPro" id="IPR001478">
    <property type="entry name" value="PDZ"/>
</dbReference>
<dbReference type="GO" id="GO:0006508">
    <property type="term" value="P:proteolysis"/>
    <property type="evidence" value="ECO:0007669"/>
    <property type="project" value="UniProtKB-KW"/>
</dbReference>
<evidence type="ECO:0000256" key="2">
    <source>
        <dbReference type="ARBA" id="ARBA00022670"/>
    </source>
</evidence>
<dbReference type="CDD" id="cd06779">
    <property type="entry name" value="cpPDZ_Deg_HtrA-like"/>
    <property type="match status" value="1"/>
</dbReference>
<protein>
    <submittedName>
        <fullName evidence="7">Unannotated protein</fullName>
    </submittedName>
</protein>
<dbReference type="SUPFAM" id="SSF50156">
    <property type="entry name" value="PDZ domain-like"/>
    <property type="match status" value="1"/>
</dbReference>
<dbReference type="PANTHER" id="PTHR43343:SF3">
    <property type="entry name" value="PROTEASE DO-LIKE 8, CHLOROPLASTIC"/>
    <property type="match status" value="1"/>
</dbReference>
<organism evidence="7">
    <name type="scientific">freshwater metagenome</name>
    <dbReference type="NCBI Taxonomy" id="449393"/>
    <lineage>
        <taxon>unclassified sequences</taxon>
        <taxon>metagenomes</taxon>
        <taxon>ecological metagenomes</taxon>
    </lineage>
</organism>
<dbReference type="Pfam" id="PF13180">
    <property type="entry name" value="PDZ_2"/>
    <property type="match status" value="1"/>
</dbReference>
<keyword evidence="5" id="KW-0812">Transmembrane</keyword>
<dbReference type="PANTHER" id="PTHR43343">
    <property type="entry name" value="PEPTIDASE S12"/>
    <property type="match status" value="1"/>
</dbReference>
<evidence type="ECO:0000259" key="6">
    <source>
        <dbReference type="PROSITE" id="PS50106"/>
    </source>
</evidence>
<dbReference type="EMBL" id="CAEZYQ010000030">
    <property type="protein sequence ID" value="CAB4764614.1"/>
    <property type="molecule type" value="Genomic_DNA"/>
</dbReference>
<feature type="region of interest" description="Disordered" evidence="4">
    <location>
        <begin position="1"/>
        <end position="65"/>
    </location>
</feature>
<accession>A0A6J6UZ76</accession>
<evidence type="ECO:0000313" key="7">
    <source>
        <dbReference type="EMBL" id="CAB4764614.1"/>
    </source>
</evidence>
<dbReference type="InterPro" id="IPR001940">
    <property type="entry name" value="Peptidase_S1C"/>
</dbReference>
<keyword evidence="5" id="KW-1133">Transmembrane helix</keyword>
<evidence type="ECO:0000256" key="3">
    <source>
        <dbReference type="ARBA" id="ARBA00022801"/>
    </source>
</evidence>
<proteinExistence type="inferred from homology"/>
<gene>
    <name evidence="7" type="ORF">UFOPK2761_02922</name>
</gene>
<dbReference type="SUPFAM" id="SSF50494">
    <property type="entry name" value="Trypsin-like serine proteases"/>
    <property type="match status" value="1"/>
</dbReference>
<keyword evidence="3" id="KW-0378">Hydrolase</keyword>
<feature type="domain" description="PDZ" evidence="6">
    <location>
        <begin position="338"/>
        <end position="428"/>
    </location>
</feature>
<keyword evidence="2" id="KW-0645">Protease</keyword>
<feature type="compositionally biased region" description="Pro residues" evidence="4">
    <location>
        <begin position="47"/>
        <end position="60"/>
    </location>
</feature>
<sequence length="446" mass="44533">MDQNPDPRRDQDGATPPSHQPAPAGEGPAQPPVPDHEPTRDLGPIWQAPPPSYAAAPVPPTSDRRPRRLGLAAAVVATSVLAGAAAGVGGAAAWDEWGPEDTTSTTVTPAGTARVSDATAPTAPAPDGSVQAAAEAVLPSVVRLNVRGTEEAGSGSGVILSEDGTILTNHHVVEPALDGGTISIDFADGSHAVAEVLGSDPLTDTAVIQAQDVSGLTPATLGSSGSLRVGQDVVAIGSPFGLDATVTSGIVSALDRPVDVGTDAEGNATVYPAVQTDAAINPGNSGGPLIDLAGRVVGINSSIRTAGGASPFGGGGAGSIGLGFAIPIDEVMPIVEQMIAGETPTHARLGISVSDVGADVPATDDEVPVTDGALVRTLGEGSTAADAGLEEGDVITRIDDVLITSADSLVATIRSYRPGDEVEVTYERDGEEQVVTLVLDSDAEES</sequence>